<comment type="caution">
    <text evidence="4">The sequence shown here is derived from an EMBL/GenBank/DDBJ whole genome shotgun (WGS) entry which is preliminary data.</text>
</comment>
<feature type="region of interest" description="Disordered" evidence="1">
    <location>
        <begin position="70"/>
        <end position="111"/>
    </location>
</feature>
<dbReference type="Gene3D" id="3.55.50.30">
    <property type="match status" value="1"/>
</dbReference>
<dbReference type="InterPro" id="IPR006860">
    <property type="entry name" value="FecR"/>
</dbReference>
<evidence type="ECO:0000313" key="5">
    <source>
        <dbReference type="Proteomes" id="UP000654452"/>
    </source>
</evidence>
<gene>
    <name evidence="4" type="ORF">JJL56_21910</name>
</gene>
<feature type="compositionally biased region" description="Low complexity" evidence="1">
    <location>
        <begin position="86"/>
        <end position="95"/>
    </location>
</feature>
<dbReference type="Proteomes" id="UP000654452">
    <property type="component" value="Unassembled WGS sequence"/>
</dbReference>
<dbReference type="Pfam" id="PF04773">
    <property type="entry name" value="FecR"/>
    <property type="match status" value="1"/>
</dbReference>
<dbReference type="Pfam" id="PF16220">
    <property type="entry name" value="DUF4880"/>
    <property type="match status" value="1"/>
</dbReference>
<dbReference type="Gene3D" id="2.60.120.1440">
    <property type="match status" value="1"/>
</dbReference>
<dbReference type="EMBL" id="JAEPIV010000015">
    <property type="protein sequence ID" value="MBK4721516.1"/>
    <property type="molecule type" value="Genomic_DNA"/>
</dbReference>
<evidence type="ECO:0000256" key="1">
    <source>
        <dbReference type="SAM" id="MobiDB-lite"/>
    </source>
</evidence>
<name>A0ABS1I3B3_9PROT</name>
<protein>
    <submittedName>
        <fullName evidence="4">FecR domain-containing protein</fullName>
    </submittedName>
</protein>
<keyword evidence="5" id="KW-1185">Reference proteome</keyword>
<feature type="domain" description="FecR protein" evidence="2">
    <location>
        <begin position="140"/>
        <end position="231"/>
    </location>
</feature>
<dbReference type="RefSeq" id="WP_200486260.1">
    <property type="nucleotide sequence ID" value="NZ_JAEPIV010000015.1"/>
</dbReference>
<accession>A0ABS1I3B3</accession>
<dbReference type="PIRSF" id="PIRSF018266">
    <property type="entry name" value="FecR"/>
    <property type="match status" value="1"/>
</dbReference>
<evidence type="ECO:0000259" key="2">
    <source>
        <dbReference type="Pfam" id="PF04773"/>
    </source>
</evidence>
<dbReference type="InterPro" id="IPR012373">
    <property type="entry name" value="Ferrdict_sens_TM"/>
</dbReference>
<dbReference type="PANTHER" id="PTHR30273:SF2">
    <property type="entry name" value="PROTEIN FECR"/>
    <property type="match status" value="1"/>
</dbReference>
<evidence type="ECO:0000313" key="4">
    <source>
        <dbReference type="EMBL" id="MBK4721516.1"/>
    </source>
</evidence>
<organism evidence="4 5">
    <name type="scientific">Azospirillum aestuarii</name>
    <dbReference type="NCBI Taxonomy" id="2802052"/>
    <lineage>
        <taxon>Bacteria</taxon>
        <taxon>Pseudomonadati</taxon>
        <taxon>Pseudomonadota</taxon>
        <taxon>Alphaproteobacteria</taxon>
        <taxon>Rhodospirillales</taxon>
        <taxon>Azospirillaceae</taxon>
        <taxon>Azospirillum</taxon>
    </lineage>
</organism>
<feature type="domain" description="FecR N-terminal" evidence="3">
    <location>
        <begin position="12"/>
        <end position="53"/>
    </location>
</feature>
<sequence>MPDDTSPSLPLEQALDWFIRLQAEDADEECRQACAAWCAADPRNARAWDLAQAMWASPLLTDALAATAAPDVAPGPHAPAPKPPDMARWPTAAAPSRERTRSRPRPRHPVRRRTMAWAAAVMVAIGLGWAADLPLRLQADHRTATGVQDHVTLADGSRVLMDTGTALSTDIVGTERRTRLLRGAAFFEVASDSARPFRVSAGPAVVTVVGTAFAVRYLDDRVTVTVRHGTVDVAHPGGPGVRLRAGEEVVVTASDIGPQHPADLSTALGWVDGRLVFEDRPLREVMDELDRYHPGLIVVPDSLADRRITGNYRLDDPVRTATALAGLVRAETLRVADALLILRPRP</sequence>
<feature type="compositionally biased region" description="Basic residues" evidence="1">
    <location>
        <begin position="102"/>
        <end position="111"/>
    </location>
</feature>
<dbReference type="InterPro" id="IPR032623">
    <property type="entry name" value="FecR_N"/>
</dbReference>
<reference evidence="4 5" key="1">
    <citation type="submission" date="2021-01" db="EMBL/GenBank/DDBJ databases">
        <title>Azospirillum sp. YIM DDC1 draft genome.</title>
        <authorList>
            <person name="Wang Y.-X."/>
        </authorList>
    </citation>
    <scope>NUCLEOTIDE SEQUENCE [LARGE SCALE GENOMIC DNA]</scope>
    <source>
        <strain evidence="4 5">YIM DDC1</strain>
    </source>
</reference>
<evidence type="ECO:0000259" key="3">
    <source>
        <dbReference type="Pfam" id="PF16220"/>
    </source>
</evidence>
<dbReference type="PANTHER" id="PTHR30273">
    <property type="entry name" value="PERIPLASMIC SIGNAL SENSOR AND SIGMA FACTOR ACTIVATOR FECR-RELATED"/>
    <property type="match status" value="1"/>
</dbReference>
<proteinExistence type="predicted"/>